<dbReference type="EMBL" id="FNST01000002">
    <property type="protein sequence ID" value="SED02263.1"/>
    <property type="molecule type" value="Genomic_DNA"/>
</dbReference>
<evidence type="ECO:0000313" key="2">
    <source>
        <dbReference type="Proteomes" id="UP000198609"/>
    </source>
</evidence>
<proteinExistence type="predicted"/>
<dbReference type="AlphaFoldDB" id="A0A1H4X9K4"/>
<sequence length="36" mass="4063">MDEDEAYPLNVIVEKIGGSLEQAERIEDGEFEDHQG</sequence>
<accession>A0A1H4X9K4</accession>
<organism evidence="1 2">
    <name type="scientific">Streptomyces melanosporofaciens</name>
    <dbReference type="NCBI Taxonomy" id="67327"/>
    <lineage>
        <taxon>Bacteria</taxon>
        <taxon>Bacillati</taxon>
        <taxon>Actinomycetota</taxon>
        <taxon>Actinomycetes</taxon>
        <taxon>Kitasatosporales</taxon>
        <taxon>Streptomycetaceae</taxon>
        <taxon>Streptomyces</taxon>
        <taxon>Streptomyces violaceusniger group</taxon>
    </lineage>
</organism>
<evidence type="ECO:0000313" key="1">
    <source>
        <dbReference type="EMBL" id="SED02263.1"/>
    </source>
</evidence>
<gene>
    <name evidence="1" type="ORF">SAMN04490356_6545</name>
</gene>
<dbReference type="Proteomes" id="UP000198609">
    <property type="component" value="Unassembled WGS sequence"/>
</dbReference>
<reference evidence="2" key="1">
    <citation type="submission" date="2016-10" db="EMBL/GenBank/DDBJ databases">
        <authorList>
            <person name="Varghese N."/>
            <person name="Submissions S."/>
        </authorList>
    </citation>
    <scope>NUCLEOTIDE SEQUENCE [LARGE SCALE GENOMIC DNA]</scope>
    <source>
        <strain evidence="2">DSM 40318</strain>
    </source>
</reference>
<protein>
    <submittedName>
        <fullName evidence="1">Uncharacterized protein</fullName>
    </submittedName>
</protein>
<keyword evidence="2" id="KW-1185">Reference proteome</keyword>
<name>A0A1H4X9K4_STRMJ</name>